<dbReference type="InterPro" id="IPR001054">
    <property type="entry name" value="A/G_cyclase"/>
</dbReference>
<dbReference type="EMBL" id="JAEHOE010000044">
    <property type="protein sequence ID" value="KAG2492543.1"/>
    <property type="molecule type" value="Genomic_DNA"/>
</dbReference>
<proteinExistence type="predicted"/>
<sequence>MDFDAWDDTLLRDVAASPSTGGSFQGWALNPMTISTLADTYGVLQNLEALVANDDHLEWQDIHPFFRLTAAVYDSHVIGMPYSSNLFLFYYRRDILDAANLPVPNTWDEVLATAAALHGSDLDGDDQPEYGFCFPHAPACPYTAFALAAVWSPHTVTQGRASGLSFDSSTMTPLTNNSAMAEALSVIRQLKAFGAPSDPAQPCNGDSEAFSAGRCALSLAPNDAFKHAMLASAKLLRGRIGTAPMPGATRVLDRATAAAAGADIPTKTSMLAAAPRQPLLVNRAPFLGYGALSVGINRRASPAEQLAAYRSYVWAMDPEVAWERVLTVSAVREHATRNEHLDPANLPKYVAAGFDAADVTGIQRTYVAAMEHPNAQLVLRTHAAVEVLQAMQRHEGVEVLQAMQAAVVAAVSTSLPVETIMGSLTAAISAIYGHFKDPDRNARLRRSYHTLQGYTADSATKEQPPSPAAAQTKQPQHKDRGPWLPCGLHKALHLPPVHGPLSTLVVTDLQDSTPLWEDLSPLVMQQAMRLHDTIVRGLLRKHNGFEAATEGDAYILAFHTPQAAAAFALAAQAELLTAPWPEALLGHPSARVVTLREVVEAAAAAAQSVSGHHPRAERRPASHRLEGPPSLTGMTPAAPVLSVLCSGEALMLPRMLSTAPQLNFNFQFSSPADSASGPRDARPASSGLPPLSSRFGGGAATPTGGGGGGGGPQHPFDDVDEERSRGGELCSSLPTEWHLHLPLSRSGRAGPRAAALSPAEPSGSHTSGGVDPWDTVSRAGSGSVAAKAPGDEAWGRAQVFASALLRLATKGKAEPAAQQQQVLLRGLRMRIGLATGIGPGSSVVLAGLRPTYGGLCLQAVKAVCDAGQGSMVFMNEAAYAELSVCPPAGAPLLAWHEGTFLLVGLEAPLQVYQLCSPDLQARLPYFQMALGRQLRSGIQLLCGVTGALTGPAVAVALLDVVGMAGLFAWNERAGSAALALLRDIAAVLVRAAGGCAFATPRGCGAAFASAALGVQWALELYEPVLVDEELVHRGLRVRGAVHCGSVAADPSLPTCDVLYLGHRSGALGTALEALRKRAKTGTVLCSAAIAAAYSAMDPLGEGPGGGGGGGGGLLPEPGASGWQASAGRPLAMLWAAARRVGPDPLSSGYGASRPDSSGDMPSSLGSAGDAPLPSVFFRPCGSATLAGEGSRKPGGRVRRGSADGGRAPPPSAPASRIASVTALHGLEHSPVPPLPDKAHEKVVYLAVLVAPGRPSPHAAGPHPTAAARLMRRMQSSLLA</sequence>
<feature type="region of interest" description="Disordered" evidence="1">
    <location>
        <begin position="1183"/>
        <end position="1214"/>
    </location>
</feature>
<feature type="region of interest" description="Disordered" evidence="1">
    <location>
        <begin position="456"/>
        <end position="482"/>
    </location>
</feature>
<dbReference type="SUPFAM" id="SSF55073">
    <property type="entry name" value="Nucleotide cyclase"/>
    <property type="match status" value="1"/>
</dbReference>
<feature type="region of interest" description="Disordered" evidence="1">
    <location>
        <begin position="606"/>
        <end position="633"/>
    </location>
</feature>
<feature type="domain" description="Guanylate cyclase" evidence="2">
    <location>
        <begin position="503"/>
        <end position="561"/>
    </location>
</feature>
<evidence type="ECO:0000259" key="2">
    <source>
        <dbReference type="PROSITE" id="PS50125"/>
    </source>
</evidence>
<reference evidence="3" key="1">
    <citation type="journal article" date="2020" name="bioRxiv">
        <title>Comparative genomics of Chlamydomonas.</title>
        <authorList>
            <person name="Craig R.J."/>
            <person name="Hasan A.R."/>
            <person name="Ness R.W."/>
            <person name="Keightley P.D."/>
        </authorList>
    </citation>
    <scope>NUCLEOTIDE SEQUENCE</scope>
    <source>
        <strain evidence="3">CCAP 11/70</strain>
    </source>
</reference>
<dbReference type="InterPro" id="IPR029787">
    <property type="entry name" value="Nucleotide_cyclase"/>
</dbReference>
<name>A0A835XYF5_9CHLO</name>
<feature type="compositionally biased region" description="Low complexity" evidence="1">
    <location>
        <begin position="743"/>
        <end position="759"/>
    </location>
</feature>
<evidence type="ECO:0000313" key="4">
    <source>
        <dbReference type="Proteomes" id="UP000612055"/>
    </source>
</evidence>
<feature type="region of interest" description="Disordered" evidence="1">
    <location>
        <begin position="671"/>
        <end position="730"/>
    </location>
</feature>
<dbReference type="InterPro" id="IPR050697">
    <property type="entry name" value="Adenylyl/Guanylyl_Cyclase_3/4"/>
</dbReference>
<dbReference type="PROSITE" id="PS50125">
    <property type="entry name" value="GUANYLATE_CYCLASE_2"/>
    <property type="match status" value="1"/>
</dbReference>
<dbReference type="Gene3D" id="3.30.70.1230">
    <property type="entry name" value="Nucleotide cyclase"/>
    <property type="match status" value="2"/>
</dbReference>
<feature type="region of interest" description="Disordered" evidence="1">
    <location>
        <begin position="1145"/>
        <end position="1167"/>
    </location>
</feature>
<protein>
    <recommendedName>
        <fullName evidence="2">Guanylate cyclase domain-containing protein</fullName>
    </recommendedName>
</protein>
<feature type="compositionally biased region" description="Gly residues" evidence="1">
    <location>
        <begin position="695"/>
        <end position="712"/>
    </location>
</feature>
<dbReference type="Pfam" id="PF13416">
    <property type="entry name" value="SBP_bac_8"/>
    <property type="match status" value="1"/>
</dbReference>
<dbReference type="AlphaFoldDB" id="A0A835XYF5"/>
<dbReference type="GO" id="GO:0009190">
    <property type="term" value="P:cyclic nucleotide biosynthetic process"/>
    <property type="evidence" value="ECO:0007669"/>
    <property type="project" value="InterPro"/>
</dbReference>
<dbReference type="GO" id="GO:0035556">
    <property type="term" value="P:intracellular signal transduction"/>
    <property type="evidence" value="ECO:0007669"/>
    <property type="project" value="InterPro"/>
</dbReference>
<feature type="compositionally biased region" description="Polar residues" evidence="1">
    <location>
        <begin position="456"/>
        <end position="474"/>
    </location>
</feature>
<evidence type="ECO:0000313" key="3">
    <source>
        <dbReference type="EMBL" id="KAG2492543.1"/>
    </source>
</evidence>
<dbReference type="PANTHER" id="PTHR43081">
    <property type="entry name" value="ADENYLATE CYCLASE, TERMINAL-DIFFERENTIATION SPECIFIC-RELATED"/>
    <property type="match status" value="1"/>
</dbReference>
<dbReference type="Proteomes" id="UP000612055">
    <property type="component" value="Unassembled WGS sequence"/>
</dbReference>
<dbReference type="InterPro" id="IPR006059">
    <property type="entry name" value="SBP"/>
</dbReference>
<gene>
    <name evidence="3" type="ORF">HYH03_009208</name>
</gene>
<dbReference type="OrthoDB" id="551079at2759"/>
<organism evidence="3 4">
    <name type="scientific">Edaphochlamys debaryana</name>
    <dbReference type="NCBI Taxonomy" id="47281"/>
    <lineage>
        <taxon>Eukaryota</taxon>
        <taxon>Viridiplantae</taxon>
        <taxon>Chlorophyta</taxon>
        <taxon>core chlorophytes</taxon>
        <taxon>Chlorophyceae</taxon>
        <taxon>CS clade</taxon>
        <taxon>Chlamydomonadales</taxon>
        <taxon>Chlamydomonadales incertae sedis</taxon>
        <taxon>Edaphochlamys</taxon>
    </lineage>
</organism>
<feature type="region of interest" description="Disordered" evidence="1">
    <location>
        <begin position="743"/>
        <end position="788"/>
    </location>
</feature>
<evidence type="ECO:0000256" key="1">
    <source>
        <dbReference type="SAM" id="MobiDB-lite"/>
    </source>
</evidence>
<accession>A0A835XYF5</accession>
<dbReference type="Gene3D" id="3.40.190.10">
    <property type="entry name" value="Periplasmic binding protein-like II"/>
    <property type="match status" value="1"/>
</dbReference>
<feature type="compositionally biased region" description="Basic and acidic residues" evidence="1">
    <location>
        <begin position="617"/>
        <end position="626"/>
    </location>
</feature>
<comment type="caution">
    <text evidence="3">The sequence shown here is derived from an EMBL/GenBank/DDBJ whole genome shotgun (WGS) entry which is preliminary data.</text>
</comment>
<dbReference type="PANTHER" id="PTHR43081:SF1">
    <property type="entry name" value="ADENYLATE CYCLASE, TERMINAL-DIFFERENTIATION SPECIFIC"/>
    <property type="match status" value="1"/>
</dbReference>
<keyword evidence="4" id="KW-1185">Reference proteome</keyword>
<dbReference type="SUPFAM" id="SSF53850">
    <property type="entry name" value="Periplasmic binding protein-like II"/>
    <property type="match status" value="1"/>
</dbReference>